<organism evidence="1 2">
    <name type="scientific">Candidatus Neomicrothrix subdominans</name>
    <dbReference type="NCBI Taxonomy" id="2954438"/>
    <lineage>
        <taxon>Bacteria</taxon>
        <taxon>Bacillati</taxon>
        <taxon>Actinomycetota</taxon>
        <taxon>Acidimicrobiia</taxon>
        <taxon>Acidimicrobiales</taxon>
        <taxon>Microthrixaceae</taxon>
        <taxon>Candidatus Neomicrothrix</taxon>
    </lineage>
</organism>
<evidence type="ECO:0000313" key="2">
    <source>
        <dbReference type="Proteomes" id="UP000727993"/>
    </source>
</evidence>
<dbReference type="AlphaFoldDB" id="A0A936NG65"/>
<sequence length="77" mass="8894">MTSRPLPHLTDEQAQRFVVDARPWMSCDECFEHLDEYLDCSATTDFEWLPAMTAHLTGCQVCREEVESMRVLLADTN</sequence>
<proteinExistence type="predicted"/>
<accession>A0A936NG65</accession>
<evidence type="ECO:0000313" key="1">
    <source>
        <dbReference type="EMBL" id="MBK9298793.1"/>
    </source>
</evidence>
<protein>
    <recommendedName>
        <fullName evidence="3">Zinc-finger domain-containing protein</fullName>
    </recommendedName>
</protein>
<dbReference type="EMBL" id="JADJZA010000010">
    <property type="protein sequence ID" value="MBK9298793.1"/>
    <property type="molecule type" value="Genomic_DNA"/>
</dbReference>
<name>A0A936NG65_9ACTN</name>
<evidence type="ECO:0008006" key="3">
    <source>
        <dbReference type="Google" id="ProtNLM"/>
    </source>
</evidence>
<dbReference type="Proteomes" id="UP000727993">
    <property type="component" value="Unassembled WGS sequence"/>
</dbReference>
<reference evidence="1 2" key="1">
    <citation type="submission" date="2020-10" db="EMBL/GenBank/DDBJ databases">
        <title>Connecting structure to function with the recovery of over 1000 high-quality activated sludge metagenome-assembled genomes encoding full-length rRNA genes using long-read sequencing.</title>
        <authorList>
            <person name="Singleton C.M."/>
            <person name="Petriglieri F."/>
            <person name="Kristensen J.M."/>
            <person name="Kirkegaard R.H."/>
            <person name="Michaelsen T.Y."/>
            <person name="Andersen M.H."/>
            <person name="Karst S.M."/>
            <person name="Dueholm M.S."/>
            <person name="Nielsen P.H."/>
            <person name="Albertsen M."/>
        </authorList>
    </citation>
    <scope>NUCLEOTIDE SEQUENCE [LARGE SCALE GENOMIC DNA]</scope>
    <source>
        <strain evidence="1">Lyne_18-Q3-R50-59_MAXAC.006</strain>
    </source>
</reference>
<gene>
    <name evidence="1" type="ORF">IPN02_18575</name>
</gene>
<comment type="caution">
    <text evidence="1">The sequence shown here is derived from an EMBL/GenBank/DDBJ whole genome shotgun (WGS) entry which is preliminary data.</text>
</comment>